<gene>
    <name evidence="2" type="ORF">DDE18_16620</name>
</gene>
<accession>A0A2T8F7D4</accession>
<dbReference type="OrthoDB" id="3827115at2"/>
<evidence type="ECO:0008006" key="4">
    <source>
        <dbReference type="Google" id="ProtNLM"/>
    </source>
</evidence>
<evidence type="ECO:0000313" key="2">
    <source>
        <dbReference type="EMBL" id="PVG81626.1"/>
    </source>
</evidence>
<reference evidence="2 3" key="1">
    <citation type="submission" date="2018-04" db="EMBL/GenBank/DDBJ databases">
        <title>Genome of Nocardioides gansuensis WSJ-1.</title>
        <authorList>
            <person name="Wu S."/>
            <person name="Wang G."/>
        </authorList>
    </citation>
    <scope>NUCLEOTIDE SEQUENCE [LARGE SCALE GENOMIC DNA]</scope>
    <source>
        <strain evidence="2 3">WSJ-1</strain>
    </source>
</reference>
<name>A0A2T8F7D4_9ACTN</name>
<protein>
    <recommendedName>
        <fullName evidence="4">DUF4245 domain-containing protein</fullName>
    </recommendedName>
</protein>
<dbReference type="Pfam" id="PF14030">
    <property type="entry name" value="DUF4245"/>
    <property type="match status" value="1"/>
</dbReference>
<keyword evidence="1" id="KW-1133">Transmembrane helix</keyword>
<comment type="caution">
    <text evidence="2">The sequence shown here is derived from an EMBL/GenBank/DDBJ whole genome shotgun (WGS) entry which is preliminary data.</text>
</comment>
<dbReference type="AlphaFoldDB" id="A0A2T8F7D4"/>
<dbReference type="InterPro" id="IPR025339">
    <property type="entry name" value="DUF4245"/>
</dbReference>
<dbReference type="Proteomes" id="UP000246018">
    <property type="component" value="Unassembled WGS sequence"/>
</dbReference>
<proteinExistence type="predicted"/>
<keyword evidence="1" id="KW-0472">Membrane</keyword>
<evidence type="ECO:0000256" key="1">
    <source>
        <dbReference type="SAM" id="Phobius"/>
    </source>
</evidence>
<keyword evidence="3" id="KW-1185">Reference proteome</keyword>
<organism evidence="2 3">
    <name type="scientific">Nocardioides gansuensis</name>
    <dbReference type="NCBI Taxonomy" id="2138300"/>
    <lineage>
        <taxon>Bacteria</taxon>
        <taxon>Bacillati</taxon>
        <taxon>Actinomycetota</taxon>
        <taxon>Actinomycetes</taxon>
        <taxon>Propionibacteriales</taxon>
        <taxon>Nocardioidaceae</taxon>
        <taxon>Nocardioides</taxon>
    </lineage>
</organism>
<feature type="transmembrane region" description="Helical" evidence="1">
    <location>
        <begin position="18"/>
        <end position="38"/>
    </location>
</feature>
<sequence length="181" mass="19237">MSGVSEQPGRYQRSTSGLIGALIVTLLAIGAFVAFRALNREELEIEPEPIDYLAAVEQLQAAGSRPVHPPRLPEGWIATSIDVVPGERDSWGLGVLTDEGDFVGIRQADASAESLAEEYVDAEAAEGDALTLDSPVAREWQSWSDEGGDTGYTATVGRQSVLVYGSAPAAEIEAYVTSLTR</sequence>
<keyword evidence="1" id="KW-0812">Transmembrane</keyword>
<dbReference type="EMBL" id="QDGZ01000007">
    <property type="protein sequence ID" value="PVG81626.1"/>
    <property type="molecule type" value="Genomic_DNA"/>
</dbReference>
<evidence type="ECO:0000313" key="3">
    <source>
        <dbReference type="Proteomes" id="UP000246018"/>
    </source>
</evidence>